<protein>
    <submittedName>
        <fullName evidence="1">Uncharacterized protein</fullName>
    </submittedName>
</protein>
<dbReference type="Proteomes" id="UP001241377">
    <property type="component" value="Unassembled WGS sequence"/>
</dbReference>
<dbReference type="EMBL" id="JASBWR010000004">
    <property type="protein sequence ID" value="KAJ9112566.1"/>
    <property type="molecule type" value="Genomic_DNA"/>
</dbReference>
<evidence type="ECO:0000313" key="2">
    <source>
        <dbReference type="Proteomes" id="UP001241377"/>
    </source>
</evidence>
<evidence type="ECO:0000313" key="1">
    <source>
        <dbReference type="EMBL" id="KAJ9112566.1"/>
    </source>
</evidence>
<comment type="caution">
    <text evidence="1">The sequence shown here is derived from an EMBL/GenBank/DDBJ whole genome shotgun (WGS) entry which is preliminary data.</text>
</comment>
<name>A0ACC2WM99_9TREE</name>
<proteinExistence type="predicted"/>
<accession>A0ACC2WM99</accession>
<gene>
    <name evidence="1" type="ORF">QFC19_000583</name>
</gene>
<organism evidence="1 2">
    <name type="scientific">Naganishia cerealis</name>
    <dbReference type="NCBI Taxonomy" id="610337"/>
    <lineage>
        <taxon>Eukaryota</taxon>
        <taxon>Fungi</taxon>
        <taxon>Dikarya</taxon>
        <taxon>Basidiomycota</taxon>
        <taxon>Agaricomycotina</taxon>
        <taxon>Tremellomycetes</taxon>
        <taxon>Filobasidiales</taxon>
        <taxon>Filobasidiaceae</taxon>
        <taxon>Naganishia</taxon>
    </lineage>
</organism>
<reference evidence="1" key="1">
    <citation type="submission" date="2023-04" db="EMBL/GenBank/DDBJ databases">
        <title>Draft Genome sequencing of Naganishia species isolated from polar environments using Oxford Nanopore Technology.</title>
        <authorList>
            <person name="Leo P."/>
            <person name="Venkateswaran K."/>
        </authorList>
    </citation>
    <scope>NUCLEOTIDE SEQUENCE</scope>
    <source>
        <strain evidence="1">MNA-CCFEE 5261</strain>
    </source>
</reference>
<keyword evidence="2" id="KW-1185">Reference proteome</keyword>
<sequence length="140" mass="15995">MDETCLKAYDELKLGKKHKFIVYGLGEGNKTITTLKQVKLDEAGATDFETFVKELPERDCRWGVYDMEYDQGEGKRNKLNSKNRRLICEIFCSNRTPDDAPIRQKMIFASSKDALRKQLVGIAAEIQATSYDEITYEAGK</sequence>